<dbReference type="GeneID" id="116303520"/>
<dbReference type="AlphaFoldDB" id="A0A6P8IPH1"/>
<feature type="compositionally biased region" description="Basic and acidic residues" evidence="1">
    <location>
        <begin position="299"/>
        <end position="308"/>
    </location>
</feature>
<accession>A0A6P8IPH1</accession>
<dbReference type="SUPFAM" id="SSF52954">
    <property type="entry name" value="Class II aaRS ABD-related"/>
    <property type="match status" value="1"/>
</dbReference>
<evidence type="ECO:0000313" key="3">
    <source>
        <dbReference type="Proteomes" id="UP000515163"/>
    </source>
</evidence>
<dbReference type="OrthoDB" id="10261452at2759"/>
<dbReference type="Proteomes" id="UP000515163">
    <property type="component" value="Unplaced"/>
</dbReference>
<dbReference type="InterPro" id="IPR007109">
    <property type="entry name" value="Brix"/>
</dbReference>
<name>A0A6P8IPH1_ACTTE</name>
<organism evidence="3 4">
    <name type="scientific">Actinia tenebrosa</name>
    <name type="common">Australian red waratah sea anemone</name>
    <dbReference type="NCBI Taxonomy" id="6105"/>
    <lineage>
        <taxon>Eukaryota</taxon>
        <taxon>Metazoa</taxon>
        <taxon>Cnidaria</taxon>
        <taxon>Anthozoa</taxon>
        <taxon>Hexacorallia</taxon>
        <taxon>Actiniaria</taxon>
        <taxon>Actiniidae</taxon>
        <taxon>Actinia</taxon>
    </lineage>
</organism>
<protein>
    <submittedName>
        <fullName evidence="4">Peter Pan-like protein</fullName>
    </submittedName>
</protein>
<keyword evidence="3" id="KW-1185">Reference proteome</keyword>
<evidence type="ECO:0000256" key="1">
    <source>
        <dbReference type="SAM" id="MobiDB-lite"/>
    </source>
</evidence>
<dbReference type="GO" id="GO:0030687">
    <property type="term" value="C:preribosome, large subunit precursor"/>
    <property type="evidence" value="ECO:0007669"/>
    <property type="project" value="TreeGrafter"/>
</dbReference>
<dbReference type="RefSeq" id="XP_031568936.1">
    <property type="nucleotide sequence ID" value="XM_031713076.1"/>
</dbReference>
<feature type="compositionally biased region" description="Basic residues" evidence="1">
    <location>
        <begin position="309"/>
        <end position="318"/>
    </location>
</feature>
<dbReference type="SMART" id="SM00879">
    <property type="entry name" value="Brix"/>
    <property type="match status" value="1"/>
</dbReference>
<dbReference type="KEGG" id="aten:116303520"/>
<dbReference type="GO" id="GO:0006364">
    <property type="term" value="P:rRNA processing"/>
    <property type="evidence" value="ECO:0007669"/>
    <property type="project" value="InterPro"/>
</dbReference>
<dbReference type="PANTHER" id="PTHR12661">
    <property type="entry name" value="PETER PAN-RELATED"/>
    <property type="match status" value="1"/>
</dbReference>
<dbReference type="InterPro" id="IPR045112">
    <property type="entry name" value="PPAN-like"/>
</dbReference>
<feature type="region of interest" description="Disordered" evidence="1">
    <location>
        <begin position="299"/>
        <end position="470"/>
    </location>
</feature>
<dbReference type="GO" id="GO:0000027">
    <property type="term" value="P:ribosomal large subunit assembly"/>
    <property type="evidence" value="ECO:0007669"/>
    <property type="project" value="TreeGrafter"/>
</dbReference>
<dbReference type="InParanoid" id="A0A6P8IPH1"/>
<evidence type="ECO:0000259" key="2">
    <source>
        <dbReference type="PROSITE" id="PS50833"/>
    </source>
</evidence>
<feature type="compositionally biased region" description="Basic and acidic residues" evidence="1">
    <location>
        <begin position="319"/>
        <end position="340"/>
    </location>
</feature>
<proteinExistence type="predicted"/>
<dbReference type="GO" id="GO:0019843">
    <property type="term" value="F:rRNA binding"/>
    <property type="evidence" value="ECO:0007669"/>
    <property type="project" value="InterPro"/>
</dbReference>
<dbReference type="PROSITE" id="PS50833">
    <property type="entry name" value="BRIX"/>
    <property type="match status" value="1"/>
</dbReference>
<gene>
    <name evidence="4" type="primary">LOC116303520</name>
</gene>
<feature type="compositionally biased region" description="Basic and acidic residues" evidence="1">
    <location>
        <begin position="414"/>
        <end position="423"/>
    </location>
</feature>
<dbReference type="FunCoup" id="A0A6P8IPH1">
    <property type="interactions" value="1968"/>
</dbReference>
<reference evidence="4" key="1">
    <citation type="submission" date="2025-08" db="UniProtKB">
        <authorList>
            <consortium name="RefSeq"/>
        </authorList>
    </citation>
    <scope>IDENTIFICATION</scope>
    <source>
        <tissue evidence="4">Tentacle</tissue>
    </source>
</reference>
<evidence type="ECO:0000313" key="4">
    <source>
        <dbReference type="RefSeq" id="XP_031568936.1"/>
    </source>
</evidence>
<feature type="compositionally biased region" description="Basic residues" evidence="1">
    <location>
        <begin position="455"/>
        <end position="470"/>
    </location>
</feature>
<feature type="compositionally biased region" description="Basic and acidic residues" evidence="1">
    <location>
        <begin position="430"/>
        <end position="440"/>
    </location>
</feature>
<sequence length="470" mass="53989">MGRRKKKKTINPQEEESITVPHTFVMHRGAVGKSVMCLEQDLRHLMEPYTATHLKVRKNNVLKDFVNVAGPLGVSHFMILSKTEIGTYLRFVRIPRGPTLTFKIHEYSLAKDVISLLKRPKTFGSQYKKPPLLVLNGFNTDTLPMKLMTTMFQNLFPSINIQKVRLGDIRRCVLLNYNKETKLIDFRHYNIRVVPVGMSRGVKKLIQTKIPNLSKLDDISDYVLGGGCGYGSESEGEDPMESNVTLPQSVPGRGNIKSQKSAIRLTELGPRMVIQLVKIEDGLCNGEVLHHEFISKSEAEKRALEEKREKKRKLKEMRKKTQEENVKRKEKEKELNKERSIAGQKRKQASKEGATDPTLSDDEDANKSDDDSNEEDDDTYWYRYEVGKDPDPDLILTNKSKVSKTSTKRKMKRKSDDKSEAVTKKKPRKDKNANEIERKEKKIRKTGKANFMSKKPLKTSVKGKFKRKRR</sequence>
<dbReference type="PANTHER" id="PTHR12661:SF5">
    <property type="entry name" value="SUPPRESSOR OF SWI4 1 HOMOLOG"/>
    <property type="match status" value="1"/>
</dbReference>
<dbReference type="Pfam" id="PF04427">
    <property type="entry name" value="Brix"/>
    <property type="match status" value="1"/>
</dbReference>
<feature type="region of interest" description="Disordered" evidence="1">
    <location>
        <begin position="231"/>
        <end position="255"/>
    </location>
</feature>
<feature type="domain" description="Brix" evidence="2">
    <location>
        <begin position="21"/>
        <end position="285"/>
    </location>
</feature>